<dbReference type="InterPro" id="IPR005564">
    <property type="entry name" value="Major_capsid_GpE"/>
</dbReference>
<accession>A0ABV7VBY1</accession>
<dbReference type="HAMAP" id="MF_04133">
    <property type="entry name" value="CAPSID_LAMBDA"/>
    <property type="match status" value="1"/>
</dbReference>
<evidence type="ECO:0000313" key="2">
    <source>
        <dbReference type="Proteomes" id="UP001595711"/>
    </source>
</evidence>
<dbReference type="Proteomes" id="UP001595711">
    <property type="component" value="Unassembled WGS sequence"/>
</dbReference>
<organism evidence="1 2">
    <name type="scientific">Ferrovibrio xuzhouensis</name>
    <dbReference type="NCBI Taxonomy" id="1576914"/>
    <lineage>
        <taxon>Bacteria</taxon>
        <taxon>Pseudomonadati</taxon>
        <taxon>Pseudomonadota</taxon>
        <taxon>Alphaproteobacteria</taxon>
        <taxon>Rhodospirillales</taxon>
        <taxon>Rhodospirillaceae</taxon>
        <taxon>Ferrovibrio</taxon>
    </lineage>
</organism>
<dbReference type="EMBL" id="JBHRYJ010000001">
    <property type="protein sequence ID" value="MFC3674665.1"/>
    <property type="molecule type" value="Genomic_DNA"/>
</dbReference>
<name>A0ABV7VBY1_9PROT</name>
<reference evidence="2" key="1">
    <citation type="journal article" date="2019" name="Int. J. Syst. Evol. Microbiol.">
        <title>The Global Catalogue of Microorganisms (GCM) 10K type strain sequencing project: providing services to taxonomists for standard genome sequencing and annotation.</title>
        <authorList>
            <consortium name="The Broad Institute Genomics Platform"/>
            <consortium name="The Broad Institute Genome Sequencing Center for Infectious Disease"/>
            <person name="Wu L."/>
            <person name="Ma J."/>
        </authorList>
    </citation>
    <scope>NUCLEOTIDE SEQUENCE [LARGE SCALE GENOMIC DNA]</scope>
    <source>
        <strain evidence="2">KCTC 42182</strain>
    </source>
</reference>
<protein>
    <submittedName>
        <fullName evidence="1">Major capsid protein</fullName>
    </submittedName>
</protein>
<dbReference type="Pfam" id="PF03864">
    <property type="entry name" value="Phage_cap_E"/>
    <property type="match status" value="1"/>
</dbReference>
<dbReference type="Gene3D" id="3.15.30.10">
    <property type="entry name" value="putative capsid protein of prophage domain like"/>
    <property type="match status" value="1"/>
</dbReference>
<gene>
    <name evidence="1" type="ORF">ACFOOQ_03860</name>
</gene>
<comment type="caution">
    <text evidence="1">The sequence shown here is derived from an EMBL/GenBank/DDBJ whole genome shotgun (WGS) entry which is preliminary data.</text>
</comment>
<evidence type="ECO:0000313" key="1">
    <source>
        <dbReference type="EMBL" id="MFC3674665.1"/>
    </source>
</evidence>
<keyword evidence="2" id="KW-1185">Reference proteome</keyword>
<sequence>MDYFNTTFLTRVVQALYDPSTFLLRTYFPFVQTNPDKEEIAFDIDQSKPRITPFVHPTVAGKVVKHEGFETMTFKPAYVKDKREFNTRMALKRVMGEQIAGNLTPEQRREMLIAQTLDDQLRMLTRRETVMASEVLRLGQVTVSGDGYPAKVLDFKRDAGLTIALGAGSKWGDAGISPVDNLETWASLILDKSGTAARVVTMDPKAYALARADDKFQRMLDRDAYRGQTQLVDGPVTRARGEAAARFVGMLGDLEIWVYNEPYIDDAGAQQNVLPDFTVIMGATGADGSGAGGLEGTRAYGAIMDEEAAFKADRYFVKSWLENDPSVRWILLQSAPLVFPYRPNASICVTVK</sequence>
<dbReference type="Gene3D" id="3.30.1930.10">
    <property type="entry name" value="capsid protein of prophage domain"/>
    <property type="match status" value="1"/>
</dbReference>
<proteinExistence type="inferred from homology"/>
<dbReference type="RefSeq" id="WP_379722003.1">
    <property type="nucleotide sequence ID" value="NZ_JBHRYJ010000001.1"/>
</dbReference>